<name>A0ABD3TCF9_9LAMI</name>
<dbReference type="Proteomes" id="UP001634393">
    <property type="component" value="Unassembled WGS sequence"/>
</dbReference>
<reference evidence="1 2" key="1">
    <citation type="submission" date="2024-12" db="EMBL/GenBank/DDBJ databases">
        <title>The unique morphological basis and parallel evolutionary history of personate flowers in Penstemon.</title>
        <authorList>
            <person name="Depatie T.H."/>
            <person name="Wessinger C.A."/>
        </authorList>
    </citation>
    <scope>NUCLEOTIDE SEQUENCE [LARGE SCALE GENOMIC DNA]</scope>
    <source>
        <strain evidence="1">WTNN_2</strain>
        <tissue evidence="1">Leaf</tissue>
    </source>
</reference>
<dbReference type="EMBL" id="JBJXBP010000004">
    <property type="protein sequence ID" value="KAL3834022.1"/>
    <property type="molecule type" value="Genomic_DNA"/>
</dbReference>
<sequence length="297" mass="33290">MEENQKLIKYEPELILINDDDGNIGSEGGSYNMDSGSEGGFYNMDSGGVGHLTRIRQWIRERKSQTFVVLSLWNSVAESEGQVIDETDEAFSIIRATGLFKNLKFITHAISSKDHFAHSDSFFHVSLDKICPIADVVADNKVDKFLVKVQAMITDPDQKYSYMACEKCFSGVDADYDYQYTFVACKAFTHAKPSESLNVTVFGKHATELSEMAASRCMELYSEGAPLPLETINQSLSGKSFIMKIRKRERSIGDSMQYQYVVLNMLERKAEDDIGCSSSTTNSKSTIDLHDNYLNST</sequence>
<keyword evidence="2" id="KW-1185">Reference proteome</keyword>
<dbReference type="Gene3D" id="2.40.50.140">
    <property type="entry name" value="Nucleic acid-binding proteins"/>
    <property type="match status" value="1"/>
</dbReference>
<dbReference type="SUPFAM" id="SSF50249">
    <property type="entry name" value="Nucleic acid-binding proteins"/>
    <property type="match status" value="1"/>
</dbReference>
<gene>
    <name evidence="1" type="ORF">ACJIZ3_008758</name>
</gene>
<protein>
    <submittedName>
        <fullName evidence="1">Uncharacterized protein</fullName>
    </submittedName>
</protein>
<proteinExistence type="predicted"/>
<dbReference type="InterPro" id="IPR012340">
    <property type="entry name" value="NA-bd_OB-fold"/>
</dbReference>
<accession>A0ABD3TCF9</accession>
<evidence type="ECO:0000313" key="2">
    <source>
        <dbReference type="Proteomes" id="UP001634393"/>
    </source>
</evidence>
<dbReference type="AlphaFoldDB" id="A0ABD3TCF9"/>
<evidence type="ECO:0000313" key="1">
    <source>
        <dbReference type="EMBL" id="KAL3834022.1"/>
    </source>
</evidence>
<organism evidence="1 2">
    <name type="scientific">Penstemon smallii</name>
    <dbReference type="NCBI Taxonomy" id="265156"/>
    <lineage>
        <taxon>Eukaryota</taxon>
        <taxon>Viridiplantae</taxon>
        <taxon>Streptophyta</taxon>
        <taxon>Embryophyta</taxon>
        <taxon>Tracheophyta</taxon>
        <taxon>Spermatophyta</taxon>
        <taxon>Magnoliopsida</taxon>
        <taxon>eudicotyledons</taxon>
        <taxon>Gunneridae</taxon>
        <taxon>Pentapetalae</taxon>
        <taxon>asterids</taxon>
        <taxon>lamiids</taxon>
        <taxon>Lamiales</taxon>
        <taxon>Plantaginaceae</taxon>
        <taxon>Cheloneae</taxon>
        <taxon>Penstemon</taxon>
    </lineage>
</organism>
<comment type="caution">
    <text evidence="1">The sequence shown here is derived from an EMBL/GenBank/DDBJ whole genome shotgun (WGS) entry which is preliminary data.</text>
</comment>